<protein>
    <submittedName>
        <fullName evidence="5">Exonuclease domain-containing protein</fullName>
    </submittedName>
</protein>
<sequence length="228" mass="25563">MWTNHPVVGFDTETTGVDPTQERLVTASVIVVDHEGATRHYWLADPEVDIPLQAQNVHGISTEQARREGEPIGKVLSEVAELLSQHMAAGHPVVAFNAAYDLTLIECELERHGLPTLKERLGHEVGPVIDPYMLDRSVDRYRKGKRRLENLAEHYGVADDDSFHNAEADVLATLRVLGAMLRRYPELAHDSLAHLMEIQQQAYTEFQQFIAGRNGRQLHGPLPWPVTA</sequence>
<dbReference type="PANTHER" id="PTHR30231:SF4">
    <property type="entry name" value="PROTEIN NEN2"/>
    <property type="match status" value="1"/>
</dbReference>
<organism evidence="5 6">
    <name type="scientific">Arcanobacterium pinnipediorum</name>
    <dbReference type="NCBI Taxonomy" id="1503041"/>
    <lineage>
        <taxon>Bacteria</taxon>
        <taxon>Bacillati</taxon>
        <taxon>Actinomycetota</taxon>
        <taxon>Actinomycetes</taxon>
        <taxon>Actinomycetales</taxon>
        <taxon>Actinomycetaceae</taxon>
        <taxon>Arcanobacterium</taxon>
    </lineage>
</organism>
<evidence type="ECO:0000256" key="3">
    <source>
        <dbReference type="ARBA" id="ARBA00022839"/>
    </source>
</evidence>
<keyword evidence="6" id="KW-1185">Reference proteome</keyword>
<dbReference type="CDD" id="cd06127">
    <property type="entry name" value="DEDDh"/>
    <property type="match status" value="1"/>
</dbReference>
<gene>
    <name evidence="5" type="ORF">NG665_06545</name>
</gene>
<evidence type="ECO:0000313" key="5">
    <source>
        <dbReference type="EMBL" id="USR79045.1"/>
    </source>
</evidence>
<accession>A0ABY5AGB9</accession>
<dbReference type="InterPro" id="IPR012337">
    <property type="entry name" value="RNaseH-like_sf"/>
</dbReference>
<keyword evidence="2" id="KW-0378">Hydrolase</keyword>
<name>A0ABY5AGB9_9ACTO</name>
<keyword evidence="3 5" id="KW-0269">Exonuclease</keyword>
<dbReference type="InterPro" id="IPR036397">
    <property type="entry name" value="RNaseH_sf"/>
</dbReference>
<evidence type="ECO:0000256" key="1">
    <source>
        <dbReference type="ARBA" id="ARBA00022722"/>
    </source>
</evidence>
<dbReference type="Pfam" id="PF00929">
    <property type="entry name" value="RNase_T"/>
    <property type="match status" value="1"/>
</dbReference>
<evidence type="ECO:0000313" key="6">
    <source>
        <dbReference type="Proteomes" id="UP001056109"/>
    </source>
</evidence>
<dbReference type="PANTHER" id="PTHR30231">
    <property type="entry name" value="DNA POLYMERASE III SUBUNIT EPSILON"/>
    <property type="match status" value="1"/>
</dbReference>
<keyword evidence="1" id="KW-0540">Nuclease</keyword>
<dbReference type="GO" id="GO:0004527">
    <property type="term" value="F:exonuclease activity"/>
    <property type="evidence" value="ECO:0007669"/>
    <property type="project" value="UniProtKB-KW"/>
</dbReference>
<reference evidence="5" key="1">
    <citation type="submission" date="2022-06" db="EMBL/GenBank/DDBJ databases">
        <title>Complete Genome Sequence of Arcanobacterium pinnipediorum strain DSM 28752 isolated from a harbour seal.</title>
        <authorList>
            <person name="Borowiak M."/>
            <person name="Kreitlow A."/>
            <person name="Alssahen M."/>
            <person name="Malorny B."/>
            <person name="Laemmler C."/>
            <person name="Prenger-Berninghoff E."/>
            <person name="Siebert U."/>
            <person name="Ploetz M."/>
            <person name="Abdulmawjood A."/>
        </authorList>
    </citation>
    <scope>NUCLEOTIDE SEQUENCE</scope>
    <source>
        <strain evidence="5">DSM 28752</strain>
    </source>
</reference>
<proteinExistence type="predicted"/>
<dbReference type="Gene3D" id="3.30.420.10">
    <property type="entry name" value="Ribonuclease H-like superfamily/Ribonuclease H"/>
    <property type="match status" value="1"/>
</dbReference>
<dbReference type="SUPFAM" id="SSF53098">
    <property type="entry name" value="Ribonuclease H-like"/>
    <property type="match status" value="1"/>
</dbReference>
<dbReference type="InterPro" id="IPR013520">
    <property type="entry name" value="Ribonucl_H"/>
</dbReference>
<evidence type="ECO:0000256" key="2">
    <source>
        <dbReference type="ARBA" id="ARBA00022801"/>
    </source>
</evidence>
<dbReference type="SMART" id="SM00479">
    <property type="entry name" value="EXOIII"/>
    <property type="match status" value="1"/>
</dbReference>
<dbReference type="NCBIfam" id="NF005927">
    <property type="entry name" value="PRK07942.1"/>
    <property type="match status" value="1"/>
</dbReference>
<dbReference type="Proteomes" id="UP001056109">
    <property type="component" value="Chromosome"/>
</dbReference>
<evidence type="ECO:0000259" key="4">
    <source>
        <dbReference type="SMART" id="SM00479"/>
    </source>
</evidence>
<dbReference type="EMBL" id="CP099547">
    <property type="protein sequence ID" value="USR79045.1"/>
    <property type="molecule type" value="Genomic_DNA"/>
</dbReference>
<feature type="domain" description="Exonuclease" evidence="4">
    <location>
        <begin position="6"/>
        <end position="186"/>
    </location>
</feature>
<dbReference type="RefSeq" id="WP_252672916.1">
    <property type="nucleotide sequence ID" value="NZ_CP099547.1"/>
</dbReference>